<evidence type="ECO:0000259" key="9">
    <source>
        <dbReference type="Pfam" id="PF07992"/>
    </source>
</evidence>
<dbReference type="NCBIfam" id="TIGR01292">
    <property type="entry name" value="TRX_reduct"/>
    <property type="match status" value="1"/>
</dbReference>
<evidence type="ECO:0000256" key="4">
    <source>
        <dbReference type="ARBA" id="ARBA00023002"/>
    </source>
</evidence>
<dbReference type="InterPro" id="IPR050097">
    <property type="entry name" value="Ferredoxin-NADP_redctase_2"/>
</dbReference>
<evidence type="ECO:0000313" key="10">
    <source>
        <dbReference type="EMBL" id="BDY12755.1"/>
    </source>
</evidence>
<dbReference type="InterPro" id="IPR023753">
    <property type="entry name" value="FAD/NAD-binding_dom"/>
</dbReference>
<dbReference type="SUPFAM" id="SSF51905">
    <property type="entry name" value="FAD/NAD(P)-binding domain"/>
    <property type="match status" value="1"/>
</dbReference>
<name>A0ABM8FKC7_9BACT</name>
<comment type="cofactor">
    <cofactor evidence="8">
        <name>FAD</name>
        <dbReference type="ChEBI" id="CHEBI:57692"/>
    </cofactor>
    <text evidence="8">Binds 1 FAD per subunit.</text>
</comment>
<dbReference type="PANTHER" id="PTHR48105">
    <property type="entry name" value="THIOREDOXIN REDUCTASE 1-RELATED-RELATED"/>
    <property type="match status" value="1"/>
</dbReference>
<dbReference type="PROSITE" id="PS00573">
    <property type="entry name" value="PYRIDINE_REDOX_2"/>
    <property type="match status" value="1"/>
</dbReference>
<dbReference type="Gene3D" id="3.50.50.60">
    <property type="entry name" value="FAD/NAD(P)-binding domain"/>
    <property type="match status" value="2"/>
</dbReference>
<proteinExistence type="inferred from homology"/>
<dbReference type="InterPro" id="IPR036188">
    <property type="entry name" value="FAD/NAD-bd_sf"/>
</dbReference>
<dbReference type="EC" id="1.8.1.9" evidence="7"/>
<comment type="catalytic activity">
    <reaction evidence="7">
        <text>[thioredoxin]-dithiol + NADP(+) = [thioredoxin]-disulfide + NADPH + H(+)</text>
        <dbReference type="Rhea" id="RHEA:20345"/>
        <dbReference type="Rhea" id="RHEA-COMP:10698"/>
        <dbReference type="Rhea" id="RHEA-COMP:10700"/>
        <dbReference type="ChEBI" id="CHEBI:15378"/>
        <dbReference type="ChEBI" id="CHEBI:29950"/>
        <dbReference type="ChEBI" id="CHEBI:50058"/>
        <dbReference type="ChEBI" id="CHEBI:57783"/>
        <dbReference type="ChEBI" id="CHEBI:58349"/>
        <dbReference type="EC" id="1.8.1.9"/>
    </reaction>
</comment>
<dbReference type="InterPro" id="IPR008255">
    <property type="entry name" value="Pyr_nucl-diS_OxRdtase_2_AS"/>
</dbReference>
<evidence type="ECO:0000256" key="8">
    <source>
        <dbReference type="RuleBase" id="RU003881"/>
    </source>
</evidence>
<accession>A0ABM8FKC7</accession>
<dbReference type="Pfam" id="PF07992">
    <property type="entry name" value="Pyr_redox_2"/>
    <property type="match status" value="1"/>
</dbReference>
<evidence type="ECO:0000256" key="3">
    <source>
        <dbReference type="ARBA" id="ARBA00022827"/>
    </source>
</evidence>
<keyword evidence="5" id="KW-1015">Disulfide bond</keyword>
<evidence type="ECO:0000256" key="7">
    <source>
        <dbReference type="RuleBase" id="RU003880"/>
    </source>
</evidence>
<comment type="subunit">
    <text evidence="7">Homodimer.</text>
</comment>
<organism evidence="10 11">
    <name type="scientific">Hydrogenimonas cancrithermarum</name>
    <dbReference type="NCBI Taxonomy" id="2993563"/>
    <lineage>
        <taxon>Bacteria</taxon>
        <taxon>Pseudomonadati</taxon>
        <taxon>Campylobacterota</taxon>
        <taxon>Epsilonproteobacteria</taxon>
        <taxon>Campylobacterales</taxon>
        <taxon>Hydrogenimonadaceae</taxon>
        <taxon>Hydrogenimonas</taxon>
    </lineage>
</organism>
<keyword evidence="3 7" id="KW-0274">FAD</keyword>
<evidence type="ECO:0000256" key="2">
    <source>
        <dbReference type="ARBA" id="ARBA00022630"/>
    </source>
</evidence>
<keyword evidence="8" id="KW-0521">NADP</keyword>
<feature type="domain" description="FAD/NAD(P)-binding" evidence="9">
    <location>
        <begin position="3"/>
        <end position="298"/>
    </location>
</feature>
<keyword evidence="4 7" id="KW-0560">Oxidoreductase</keyword>
<keyword evidence="2 7" id="KW-0285">Flavoprotein</keyword>
<keyword evidence="11" id="KW-1185">Reference proteome</keyword>
<dbReference type="Proteomes" id="UP001321445">
    <property type="component" value="Chromosome"/>
</dbReference>
<comment type="similarity">
    <text evidence="1 7">Belongs to the class-II pyridine nucleotide-disulfide oxidoreductase family.</text>
</comment>
<evidence type="ECO:0000313" key="11">
    <source>
        <dbReference type="Proteomes" id="UP001321445"/>
    </source>
</evidence>
<protein>
    <recommendedName>
        <fullName evidence="7">Thioredoxin reductase</fullName>
        <ecNumber evidence="7">1.8.1.9</ecNumber>
    </recommendedName>
</protein>
<dbReference type="PRINTS" id="PR00368">
    <property type="entry name" value="FADPNR"/>
</dbReference>
<gene>
    <name evidence="10" type="primary">trxB</name>
    <name evidence="10" type="ORF">HCR_10670</name>
</gene>
<dbReference type="InterPro" id="IPR005982">
    <property type="entry name" value="Thioredox_Rdtase"/>
</dbReference>
<evidence type="ECO:0000256" key="6">
    <source>
        <dbReference type="ARBA" id="ARBA00023284"/>
    </source>
</evidence>
<keyword evidence="6 7" id="KW-0676">Redox-active center</keyword>
<evidence type="ECO:0000256" key="1">
    <source>
        <dbReference type="ARBA" id="ARBA00009333"/>
    </source>
</evidence>
<evidence type="ECO:0000256" key="5">
    <source>
        <dbReference type="ARBA" id="ARBA00023157"/>
    </source>
</evidence>
<dbReference type="EMBL" id="AP027370">
    <property type="protein sequence ID" value="BDY12755.1"/>
    <property type="molecule type" value="Genomic_DNA"/>
</dbReference>
<dbReference type="RefSeq" id="WP_286337934.1">
    <property type="nucleotide sequence ID" value="NZ_AP027370.1"/>
</dbReference>
<dbReference type="PRINTS" id="PR00469">
    <property type="entry name" value="PNDRDTASEII"/>
</dbReference>
<reference evidence="10 11" key="1">
    <citation type="submission" date="2023-03" db="EMBL/GenBank/DDBJ databases">
        <title>Description of Hydrogenimonas sp. ISO32.</title>
        <authorList>
            <person name="Mino S."/>
            <person name="Fukazawa S."/>
            <person name="Sawabe T."/>
        </authorList>
    </citation>
    <scope>NUCLEOTIDE SEQUENCE [LARGE SCALE GENOMIC DNA]</scope>
    <source>
        <strain evidence="10 11">ISO32</strain>
    </source>
</reference>
<sequence>MLDLAIIGGGPAGLTAGLYATRGGLENVVMYEKGMPGGAITQSSEVENYPGIAEVVTGMELMQEWPKQCMRFGLKHEMAEVSRVSRPEGLCFKIELSDGRVETAKSVIVCTGSTPKRAGFKGEDEFFGRGVSTCATCDGFFYKGKEVAVIGGGDTALEEALYLANICSKVYVVHRRDEFRAAPSTVKRVKENEKIELVLNAVPEEVYGDAMGVNGLKVKKRESGEVIDLPVPGVFVFVGNNVNNEVLKQEDGSFLCELNEWGEVVVDLAMRTSEEGLFAAGDLRIMAPKQVVCAAGDGANAAIGAIAYVEHLKRENLC</sequence>